<protein>
    <recommendedName>
        <fullName evidence="1">Heterokaryon incompatibility domain-containing protein</fullName>
    </recommendedName>
</protein>
<dbReference type="OrthoDB" id="4850726at2759"/>
<evidence type="ECO:0000313" key="3">
    <source>
        <dbReference type="Proteomes" id="UP000799424"/>
    </source>
</evidence>
<organism evidence="2 3">
    <name type="scientific">Ophiobolus disseminans</name>
    <dbReference type="NCBI Taxonomy" id="1469910"/>
    <lineage>
        <taxon>Eukaryota</taxon>
        <taxon>Fungi</taxon>
        <taxon>Dikarya</taxon>
        <taxon>Ascomycota</taxon>
        <taxon>Pezizomycotina</taxon>
        <taxon>Dothideomycetes</taxon>
        <taxon>Pleosporomycetidae</taxon>
        <taxon>Pleosporales</taxon>
        <taxon>Pleosporineae</taxon>
        <taxon>Phaeosphaeriaceae</taxon>
        <taxon>Ophiobolus</taxon>
    </lineage>
</organism>
<evidence type="ECO:0000259" key="1">
    <source>
        <dbReference type="Pfam" id="PF06985"/>
    </source>
</evidence>
<dbReference type="InterPro" id="IPR010730">
    <property type="entry name" value="HET"/>
</dbReference>
<dbReference type="InterPro" id="IPR052895">
    <property type="entry name" value="HetReg/Transcr_Mod"/>
</dbReference>
<dbReference type="Proteomes" id="UP000799424">
    <property type="component" value="Unassembled WGS sequence"/>
</dbReference>
<dbReference type="EMBL" id="MU006225">
    <property type="protein sequence ID" value="KAF2826582.1"/>
    <property type="molecule type" value="Genomic_DNA"/>
</dbReference>
<dbReference type="Pfam" id="PF06985">
    <property type="entry name" value="HET"/>
    <property type="match status" value="1"/>
</dbReference>
<feature type="domain" description="Heterokaryon incompatibility" evidence="1">
    <location>
        <begin position="4"/>
        <end position="137"/>
    </location>
</feature>
<accession>A0A6A6ZZU0</accession>
<evidence type="ECO:0000313" key="2">
    <source>
        <dbReference type="EMBL" id="KAF2826582.1"/>
    </source>
</evidence>
<keyword evidence="3" id="KW-1185">Reference proteome</keyword>
<sequence length="586" mass="66358">MVVITNNLDVALRHLRYEDDARVLWIDALCIDQGLIEEKNRQVAAMGRVYSTAKLMIAWVGPEKDGSTEAVEIIKRVGRYVEIDWSRSKAWSSDDCPMEELHWSSVDASIPFEEGELDPVLDLFCRPYFNRAWIRQEVVLAARAILVCGNDFFDWETFRTVGYLLHSKVYYRTAFTRHTWQDFERIRREIYELCVITAGRLSYDLLRAYLSSAKCEDPRDKIFSILALLDPKSLEIGIQPDYAQDALTLYTDVAMRVSMETSSLRLLESCLVSARTLDIPSWVPDWSTPLPSTAPIEMGWSACSWITSNDLEFKRARCHATGISVQFVRRVVGPFARKGDPYTDTCKILHGLEDATSGLLPPNTNIRGWIELFCKSVLFGSFAESYFPPNTTRPTLQEFVDVIHLIMSKAFIMNASEEATVIFVTHHISDAWADYPLLVCDYGHVGLSHTGVQEGDVVSVLVGSNFPVILRSRPNPDDIQLWEVVSTAAVSGLMDGEAIYGNRLPLHWRAVTHFENCGDERGIVPIDGSRHGFYDMDTDTLKTNPAEILTEMGIEVERHQIEPHVLEVRPETLRAAGVPLREFILV</sequence>
<dbReference type="PANTHER" id="PTHR24148:SF82">
    <property type="entry name" value="HETEROKARYON INCOMPATIBILITY DOMAIN-CONTAINING PROTEIN"/>
    <property type="match status" value="1"/>
</dbReference>
<proteinExistence type="predicted"/>
<dbReference type="AlphaFoldDB" id="A0A6A6ZZU0"/>
<reference evidence="2" key="1">
    <citation type="journal article" date="2020" name="Stud. Mycol.">
        <title>101 Dothideomycetes genomes: a test case for predicting lifestyles and emergence of pathogens.</title>
        <authorList>
            <person name="Haridas S."/>
            <person name="Albert R."/>
            <person name="Binder M."/>
            <person name="Bloem J."/>
            <person name="Labutti K."/>
            <person name="Salamov A."/>
            <person name="Andreopoulos B."/>
            <person name="Baker S."/>
            <person name="Barry K."/>
            <person name="Bills G."/>
            <person name="Bluhm B."/>
            <person name="Cannon C."/>
            <person name="Castanera R."/>
            <person name="Culley D."/>
            <person name="Daum C."/>
            <person name="Ezra D."/>
            <person name="Gonzalez J."/>
            <person name="Henrissat B."/>
            <person name="Kuo A."/>
            <person name="Liang C."/>
            <person name="Lipzen A."/>
            <person name="Lutzoni F."/>
            <person name="Magnuson J."/>
            <person name="Mondo S."/>
            <person name="Nolan M."/>
            <person name="Ohm R."/>
            <person name="Pangilinan J."/>
            <person name="Park H.-J."/>
            <person name="Ramirez L."/>
            <person name="Alfaro M."/>
            <person name="Sun H."/>
            <person name="Tritt A."/>
            <person name="Yoshinaga Y."/>
            <person name="Zwiers L.-H."/>
            <person name="Turgeon B."/>
            <person name="Goodwin S."/>
            <person name="Spatafora J."/>
            <person name="Crous P."/>
            <person name="Grigoriev I."/>
        </authorList>
    </citation>
    <scope>NUCLEOTIDE SEQUENCE</scope>
    <source>
        <strain evidence="2">CBS 113818</strain>
    </source>
</reference>
<dbReference type="PANTHER" id="PTHR24148">
    <property type="entry name" value="ANKYRIN REPEAT DOMAIN-CONTAINING PROTEIN 39 HOMOLOG-RELATED"/>
    <property type="match status" value="1"/>
</dbReference>
<name>A0A6A6ZZU0_9PLEO</name>
<gene>
    <name evidence="2" type="ORF">CC86DRAFT_416223</name>
</gene>